<evidence type="ECO:0000256" key="5">
    <source>
        <dbReference type="ARBA" id="ARBA00022729"/>
    </source>
</evidence>
<dbReference type="SUPFAM" id="SSF53850">
    <property type="entry name" value="Periplasmic binding protein-like II"/>
    <property type="match status" value="1"/>
</dbReference>
<dbReference type="CDD" id="cd13545">
    <property type="entry name" value="PBP2_TbpA"/>
    <property type="match status" value="1"/>
</dbReference>
<dbReference type="EMBL" id="JAPMOU010000003">
    <property type="protein sequence ID" value="MDE1461055.1"/>
    <property type="molecule type" value="Genomic_DNA"/>
</dbReference>
<comment type="caution">
    <text evidence="7">The sequence shown here is derived from an EMBL/GenBank/DDBJ whole genome shotgun (WGS) entry which is preliminary data.</text>
</comment>
<dbReference type="InterPro" id="IPR005948">
    <property type="entry name" value="ThiB-like"/>
</dbReference>
<comment type="similarity">
    <text evidence="2">Belongs to the bacterial solute-binding protein 1 family.</text>
</comment>
<dbReference type="RefSeq" id="WP_274687425.1">
    <property type="nucleotide sequence ID" value="NZ_JAPMOU010000003.1"/>
</dbReference>
<evidence type="ECO:0000256" key="3">
    <source>
        <dbReference type="ARBA" id="ARBA00019815"/>
    </source>
</evidence>
<dbReference type="Proteomes" id="UP001528823">
    <property type="component" value="Unassembled WGS sequence"/>
</dbReference>
<keyword evidence="4" id="KW-0813">Transport</keyword>
<keyword evidence="6" id="KW-0574">Periplasm</keyword>
<evidence type="ECO:0000256" key="2">
    <source>
        <dbReference type="ARBA" id="ARBA00008520"/>
    </source>
</evidence>
<dbReference type="Gene3D" id="3.40.190.10">
    <property type="entry name" value="Periplasmic binding protein-like II"/>
    <property type="match status" value="2"/>
</dbReference>
<evidence type="ECO:0000256" key="4">
    <source>
        <dbReference type="ARBA" id="ARBA00022448"/>
    </source>
</evidence>
<comment type="subcellular location">
    <subcellularLocation>
        <location evidence="1">Periplasm</location>
    </subcellularLocation>
</comment>
<evidence type="ECO:0000313" key="8">
    <source>
        <dbReference type="Proteomes" id="UP001528823"/>
    </source>
</evidence>
<protein>
    <recommendedName>
        <fullName evidence="3">Thiamine-binding periplasmic protein</fullName>
    </recommendedName>
</protein>
<dbReference type="PANTHER" id="PTHR30006">
    <property type="entry name" value="THIAMINE-BINDING PERIPLASMIC PROTEIN-RELATED"/>
    <property type="match status" value="1"/>
</dbReference>
<dbReference type="NCBIfam" id="TIGR01276">
    <property type="entry name" value="thiB"/>
    <property type="match status" value="1"/>
</dbReference>
<organism evidence="7 8">
    <name type="scientific">Spartinivicinus poritis</name>
    <dbReference type="NCBI Taxonomy" id="2994640"/>
    <lineage>
        <taxon>Bacteria</taxon>
        <taxon>Pseudomonadati</taxon>
        <taxon>Pseudomonadota</taxon>
        <taxon>Gammaproteobacteria</taxon>
        <taxon>Oceanospirillales</taxon>
        <taxon>Zooshikellaceae</taxon>
        <taxon>Spartinivicinus</taxon>
    </lineage>
</organism>
<dbReference type="NCBIfam" id="TIGR01254">
    <property type="entry name" value="sfuA"/>
    <property type="match status" value="1"/>
</dbReference>
<evidence type="ECO:0000313" key="7">
    <source>
        <dbReference type="EMBL" id="MDE1461055.1"/>
    </source>
</evidence>
<keyword evidence="8" id="KW-1185">Reference proteome</keyword>
<name>A0ABT5U4A7_9GAMM</name>
<dbReference type="InterPro" id="IPR005967">
    <property type="entry name" value="ThiB"/>
</dbReference>
<keyword evidence="5" id="KW-0732">Signal</keyword>
<dbReference type="Pfam" id="PF01547">
    <property type="entry name" value="SBP_bac_1"/>
    <property type="match status" value="1"/>
</dbReference>
<accession>A0ABT5U4A7</accession>
<evidence type="ECO:0000256" key="6">
    <source>
        <dbReference type="ARBA" id="ARBA00022764"/>
    </source>
</evidence>
<reference evidence="7 8" key="1">
    <citation type="submission" date="2022-11" db="EMBL/GenBank/DDBJ databases">
        <title>Spartinivicinus poritis sp. nov., isolated from scleractinian coral Porites lutea.</title>
        <authorList>
            <person name="Zhang G."/>
            <person name="Cai L."/>
            <person name="Wei Q."/>
        </authorList>
    </citation>
    <scope>NUCLEOTIDE SEQUENCE [LARGE SCALE GENOMIC DNA]</scope>
    <source>
        <strain evidence="7 8">A2-2</strain>
    </source>
</reference>
<proteinExistence type="inferred from homology"/>
<dbReference type="PANTHER" id="PTHR30006:SF3">
    <property type="entry name" value="THIAMINE-BINDING PERIPLASMIC PROTEIN"/>
    <property type="match status" value="1"/>
</dbReference>
<evidence type="ECO:0000256" key="1">
    <source>
        <dbReference type="ARBA" id="ARBA00004418"/>
    </source>
</evidence>
<gene>
    <name evidence="7" type="primary">thiB</name>
    <name evidence="7" type="ORF">ORQ98_03635</name>
</gene>
<dbReference type="InterPro" id="IPR006059">
    <property type="entry name" value="SBP"/>
</dbReference>
<sequence length="329" mass="37473">MKTIQTGLFIVLLSIASLVNANVLTVYTYQSFVSEWGPGPKLQENFEKRCSCQINWVGLDDGVSILNRLKLERAKTKADVVIGLDQNLLVEANKLGIFAEHQQDLSKLTLPVVWKNQQFIPYDYGFFAFIYNQERLKQPPLSFAELLADKKLKIIYQDPRTSTPGQGLMLWLNAIYGNEKAQLQWQQLADKTVTVTKGWTEAYGLFLKGEADLVLSYTTSQAYHEVAEQDTRYKAAEFKEGHYPQIEVAGIIKGTQQATLAKQFLQFLLTPGAQQQIATHNWMLPVVDTKLPEGFNNIIKPKMVMPFTAEEVAQNRKLWIKQWRQAVVK</sequence>